<dbReference type="InterPro" id="IPR036890">
    <property type="entry name" value="HATPase_C_sf"/>
</dbReference>
<evidence type="ECO:0000259" key="15">
    <source>
        <dbReference type="PROSITE" id="PS50109"/>
    </source>
</evidence>
<feature type="domain" description="HAMP" evidence="16">
    <location>
        <begin position="246"/>
        <end position="299"/>
    </location>
</feature>
<dbReference type="InParanoid" id="A0A5R8Q9V8"/>
<keyword evidence="11 14" id="KW-1133">Transmembrane helix</keyword>
<dbReference type="Gene3D" id="6.10.340.10">
    <property type="match status" value="1"/>
</dbReference>
<proteinExistence type="predicted"/>
<protein>
    <recommendedName>
        <fullName evidence="3">histidine kinase</fullName>
        <ecNumber evidence="3">2.7.13.3</ecNumber>
    </recommendedName>
</protein>
<dbReference type="InterPro" id="IPR036097">
    <property type="entry name" value="HisK_dim/P_sf"/>
</dbReference>
<dbReference type="GO" id="GO:0005886">
    <property type="term" value="C:plasma membrane"/>
    <property type="evidence" value="ECO:0007669"/>
    <property type="project" value="UniProtKB-SubCell"/>
</dbReference>
<evidence type="ECO:0000256" key="2">
    <source>
        <dbReference type="ARBA" id="ARBA00004651"/>
    </source>
</evidence>
<keyword evidence="13 14" id="KW-0472">Membrane</keyword>
<gene>
    <name evidence="17" type="ORF">FEZ08_08395</name>
</gene>
<dbReference type="SUPFAM" id="SSF158472">
    <property type="entry name" value="HAMP domain-like"/>
    <property type="match status" value="1"/>
</dbReference>
<evidence type="ECO:0000256" key="4">
    <source>
        <dbReference type="ARBA" id="ARBA00022475"/>
    </source>
</evidence>
<evidence type="ECO:0000256" key="10">
    <source>
        <dbReference type="ARBA" id="ARBA00022840"/>
    </source>
</evidence>
<dbReference type="CDD" id="cd06225">
    <property type="entry name" value="HAMP"/>
    <property type="match status" value="1"/>
</dbReference>
<evidence type="ECO:0000256" key="12">
    <source>
        <dbReference type="ARBA" id="ARBA00023012"/>
    </source>
</evidence>
<dbReference type="InterPro" id="IPR003660">
    <property type="entry name" value="HAMP_dom"/>
</dbReference>
<dbReference type="OrthoDB" id="9762826at2"/>
<keyword evidence="8" id="KW-0547">Nucleotide-binding</keyword>
<name>A0A5R8Q9V8_9FIRM</name>
<accession>A0A5R8Q9V8</accession>
<feature type="domain" description="Histidine kinase" evidence="15">
    <location>
        <begin position="321"/>
        <end position="526"/>
    </location>
</feature>
<dbReference type="EC" id="2.7.13.3" evidence="3"/>
<dbReference type="PANTHER" id="PTHR45528">
    <property type="entry name" value="SENSOR HISTIDINE KINASE CPXA"/>
    <property type="match status" value="1"/>
</dbReference>
<comment type="subcellular location">
    <subcellularLocation>
        <location evidence="2">Cell membrane</location>
        <topology evidence="2">Multi-pass membrane protein</topology>
    </subcellularLocation>
</comment>
<dbReference type="AlphaFoldDB" id="A0A5R8Q9V8"/>
<evidence type="ECO:0000256" key="8">
    <source>
        <dbReference type="ARBA" id="ARBA00022741"/>
    </source>
</evidence>
<feature type="transmembrane region" description="Helical" evidence="14">
    <location>
        <begin position="7"/>
        <end position="28"/>
    </location>
</feature>
<dbReference type="Gene3D" id="1.10.287.130">
    <property type="match status" value="1"/>
</dbReference>
<dbReference type="SMART" id="SM00388">
    <property type="entry name" value="HisKA"/>
    <property type="match status" value="1"/>
</dbReference>
<dbReference type="InterPro" id="IPR050398">
    <property type="entry name" value="HssS/ArlS-like"/>
</dbReference>
<keyword evidence="5" id="KW-0597">Phosphoprotein</keyword>
<keyword evidence="7 14" id="KW-0812">Transmembrane</keyword>
<feature type="transmembrane region" description="Helical" evidence="14">
    <location>
        <begin position="226"/>
        <end position="249"/>
    </location>
</feature>
<dbReference type="GO" id="GO:0005524">
    <property type="term" value="F:ATP binding"/>
    <property type="evidence" value="ECO:0007669"/>
    <property type="project" value="UniProtKB-KW"/>
</dbReference>
<dbReference type="Proteomes" id="UP000306912">
    <property type="component" value="Unassembled WGS sequence"/>
</dbReference>
<dbReference type="Gene3D" id="3.30.565.10">
    <property type="entry name" value="Histidine kinase-like ATPase, C-terminal domain"/>
    <property type="match status" value="1"/>
</dbReference>
<evidence type="ECO:0000256" key="1">
    <source>
        <dbReference type="ARBA" id="ARBA00000085"/>
    </source>
</evidence>
<keyword evidence="12" id="KW-0902">Two-component regulatory system</keyword>
<evidence type="ECO:0000256" key="13">
    <source>
        <dbReference type="ARBA" id="ARBA00023136"/>
    </source>
</evidence>
<keyword evidence="6" id="KW-0808">Transferase</keyword>
<evidence type="ECO:0000256" key="14">
    <source>
        <dbReference type="SAM" id="Phobius"/>
    </source>
</evidence>
<dbReference type="EMBL" id="VBWP01000007">
    <property type="protein sequence ID" value="TLG72713.1"/>
    <property type="molecule type" value="Genomic_DNA"/>
</dbReference>
<dbReference type="Pfam" id="PF00512">
    <property type="entry name" value="HisKA"/>
    <property type="match status" value="1"/>
</dbReference>
<evidence type="ECO:0000256" key="7">
    <source>
        <dbReference type="ARBA" id="ARBA00022692"/>
    </source>
</evidence>
<keyword evidence="10" id="KW-0067">ATP-binding</keyword>
<reference evidence="17 18" key="1">
    <citation type="submission" date="2019-05" db="EMBL/GenBank/DDBJ databases">
        <title>Culicoidintestinum kansasii gen. nov., sp. nov. from the gastrointestinal tract of the biting midge, Culicoides sonorensis.</title>
        <authorList>
            <person name="Neupane S."/>
            <person name="Ghosh A."/>
            <person name="Gunther S."/>
            <person name="Martin K."/>
            <person name="Zurek L."/>
        </authorList>
    </citation>
    <scope>NUCLEOTIDE SEQUENCE [LARGE SCALE GENOMIC DNA]</scope>
    <source>
        <strain evidence="17 18">CS-1</strain>
    </source>
</reference>
<dbReference type="PROSITE" id="PS50109">
    <property type="entry name" value="HIS_KIN"/>
    <property type="match status" value="1"/>
</dbReference>
<dbReference type="Pfam" id="PF02518">
    <property type="entry name" value="HATPase_c"/>
    <property type="match status" value="1"/>
</dbReference>
<dbReference type="InterPro" id="IPR003594">
    <property type="entry name" value="HATPase_dom"/>
</dbReference>
<evidence type="ECO:0000256" key="5">
    <source>
        <dbReference type="ARBA" id="ARBA00022553"/>
    </source>
</evidence>
<organism evidence="17 18">
    <name type="scientific">Culicoidibacter larvae</name>
    <dbReference type="NCBI Taxonomy" id="2579976"/>
    <lineage>
        <taxon>Bacteria</taxon>
        <taxon>Bacillati</taxon>
        <taxon>Bacillota</taxon>
        <taxon>Culicoidibacteria</taxon>
        <taxon>Culicoidibacterales</taxon>
        <taxon>Culicoidibacteraceae</taxon>
        <taxon>Culicoidibacter</taxon>
    </lineage>
</organism>
<keyword evidence="18" id="KW-1185">Reference proteome</keyword>
<evidence type="ECO:0000256" key="6">
    <source>
        <dbReference type="ARBA" id="ARBA00022679"/>
    </source>
</evidence>
<evidence type="ECO:0000256" key="3">
    <source>
        <dbReference type="ARBA" id="ARBA00012438"/>
    </source>
</evidence>
<dbReference type="SUPFAM" id="SSF55874">
    <property type="entry name" value="ATPase domain of HSP90 chaperone/DNA topoisomerase II/histidine kinase"/>
    <property type="match status" value="1"/>
</dbReference>
<keyword evidence="4" id="KW-1003">Cell membrane</keyword>
<dbReference type="CDD" id="cd00082">
    <property type="entry name" value="HisKA"/>
    <property type="match status" value="1"/>
</dbReference>
<evidence type="ECO:0000256" key="9">
    <source>
        <dbReference type="ARBA" id="ARBA00022777"/>
    </source>
</evidence>
<dbReference type="SUPFAM" id="SSF47384">
    <property type="entry name" value="Homodimeric domain of signal transducing histidine kinase"/>
    <property type="match status" value="1"/>
</dbReference>
<keyword evidence="9 17" id="KW-0418">Kinase</keyword>
<dbReference type="InterPro" id="IPR005467">
    <property type="entry name" value="His_kinase_dom"/>
</dbReference>
<evidence type="ECO:0000313" key="17">
    <source>
        <dbReference type="EMBL" id="TLG72713.1"/>
    </source>
</evidence>
<dbReference type="SMART" id="SM00304">
    <property type="entry name" value="HAMP"/>
    <property type="match status" value="1"/>
</dbReference>
<dbReference type="PROSITE" id="PS50885">
    <property type="entry name" value="HAMP"/>
    <property type="match status" value="1"/>
</dbReference>
<comment type="caution">
    <text evidence="17">The sequence shown here is derived from an EMBL/GenBank/DDBJ whole genome shotgun (WGS) entry which is preliminary data.</text>
</comment>
<comment type="catalytic activity">
    <reaction evidence="1">
        <text>ATP + protein L-histidine = ADP + protein N-phospho-L-histidine.</text>
        <dbReference type="EC" id="2.7.13.3"/>
    </reaction>
</comment>
<sequence>MKLSQRVFLYSGLMAMIISTFIIAYFILMLPSLYVDYRHTQDLQTVYDLQEQYKTNDSCIVSGVEVGNTNYFTARIPKAGYTVAVCSAFGSFNVTLTDEDLKATFDAIRSYPYKDLDLDNIDFETLKSDLKLDNLQNKFNFSGAEFGVEFSEFKQGFAIEDFSEGTTIIHSSSASSFVMESGVKSDTVGYTNYVGMTSSDDAMFLTMSSTVTPQLTELMPIIIQSLPMITLLVILLVIISAFIFSRLLAKPIERMAKYAKTMQNDVSNAPLIPEGKDDEFGTLARTLNQLYTHLGKSIQELQVQNELLLEQKERQQLFVMASSHQLKTPVAAALLLVDGMIDGVGKYKDKEQYLGEVKRELLSMRKIIDEILSLTQVEQNQVEAVDIKVAEFTTTIIQQHETQIKDKQLVVQQDEMNLQVVSDPTLLFQIIDNVLTNAVKYTESKGIIKIYQSGRKLCIFNSGETIPESLLKNIFEPFIRSQVTTVKGHGLGLYIAAYYSNILNIELTIQNHDAGVLACINFREDNE</sequence>
<evidence type="ECO:0000259" key="16">
    <source>
        <dbReference type="PROSITE" id="PS50885"/>
    </source>
</evidence>
<evidence type="ECO:0000313" key="18">
    <source>
        <dbReference type="Proteomes" id="UP000306912"/>
    </source>
</evidence>
<dbReference type="PANTHER" id="PTHR45528:SF1">
    <property type="entry name" value="SENSOR HISTIDINE KINASE CPXA"/>
    <property type="match status" value="1"/>
</dbReference>
<dbReference type="Pfam" id="PF00672">
    <property type="entry name" value="HAMP"/>
    <property type="match status" value="1"/>
</dbReference>
<dbReference type="RefSeq" id="WP_138191320.1">
    <property type="nucleotide sequence ID" value="NZ_VBWP01000007.1"/>
</dbReference>
<dbReference type="GO" id="GO:0000155">
    <property type="term" value="F:phosphorelay sensor kinase activity"/>
    <property type="evidence" value="ECO:0007669"/>
    <property type="project" value="InterPro"/>
</dbReference>
<evidence type="ECO:0000256" key="11">
    <source>
        <dbReference type="ARBA" id="ARBA00022989"/>
    </source>
</evidence>
<dbReference type="InterPro" id="IPR003661">
    <property type="entry name" value="HisK_dim/P_dom"/>
</dbReference>
<dbReference type="SMART" id="SM00387">
    <property type="entry name" value="HATPase_c"/>
    <property type="match status" value="1"/>
</dbReference>